<dbReference type="HOGENOM" id="CLU_425868_0_0_1"/>
<feature type="domain" description="AAA-ATPase-like" evidence="2">
    <location>
        <begin position="131"/>
        <end position="369"/>
    </location>
</feature>
<name>A0A0D2IDC1_9EURO</name>
<dbReference type="EMBL" id="KN847479">
    <property type="protein sequence ID" value="KIX03829.1"/>
    <property type="molecule type" value="Genomic_DNA"/>
</dbReference>
<dbReference type="RefSeq" id="XP_013270965.1">
    <property type="nucleotide sequence ID" value="XM_013415511.1"/>
</dbReference>
<protein>
    <recommendedName>
        <fullName evidence="2">AAA-ATPase-like domain-containing protein</fullName>
    </recommendedName>
</protein>
<dbReference type="AlphaFoldDB" id="A0A0D2IDC1"/>
<dbReference type="InterPro" id="IPR018631">
    <property type="entry name" value="AAA-ATPase-like_dom"/>
</dbReference>
<evidence type="ECO:0000313" key="4">
    <source>
        <dbReference type="Proteomes" id="UP000053617"/>
    </source>
</evidence>
<keyword evidence="4" id="KW-1185">Reference proteome</keyword>
<gene>
    <name evidence="3" type="ORF">Z518_07382</name>
</gene>
<dbReference type="Pfam" id="PF09820">
    <property type="entry name" value="AAA-ATPase_like"/>
    <property type="match status" value="1"/>
</dbReference>
<sequence>MDDPKQASHSKLAIDEINEWDADDLLKWIDQERPGLLKGEGLERFKTANINKNIFVNSAGDMGFFRNECELSVGISKSLAMLASEVAKGETTSPETRKRKHTPELAPSPKRTRVDNGSLIINGELEYFRSGAKDFPNLLQREGQAYFDRTGYISKLGKLDEFILFCRPRRFGKTLTIRMLEHFHGLQYADEHRWLYKGLDVQKDIDERKVSPGKYFVLTFDFSRINASPDLTEANKALVNFLNDAIENFYRRYAAYLGGSFTALCQHIDSEAPNTSLVRCAKVVGDAIEQDDRLAGIERIYVLVDEYDAFPNNYIKPPNTVREPGVDWDDTQVGRTFKSFWSTMKSLCAEGDIRRIFITGISPLSLSSLGSAFNVTKNVSFNKNLAGLCGLTYSDLEDALKGIYEDPEVYNGFLSEMTKFFNGYHFCKDKTVETVYNTETCLAYLQCRIDGDTPETRDPENSEVSEQFLNRFAASAPVIRDFEKALECDEKGSYIPFEYGRFRPQFTLRDLNEDDEDCSSWRSLIVYFGGLTFYPEKPTTHLKIPNKVAAGRIALAVLQKYDLRNSLREALRHLVDYGELEQTLGCYRELMMQRDVTTQDLPQTNEAAHRDSFYFSLLQNHFLAPRAEFKVIKPNKTNGRIDLILQVPGQLIVTEWKFYRINFLDIEGVDRYATLAKADILRNYDLSKILGLKFATWDIHHQGTIGSWVMANEARQLRDYIKSTEIQQKVEKDSLELQAHFVIVVGSRHILLWDMDKEGNLAAEPRLVQAPSRSKRTG</sequence>
<dbReference type="PANTHER" id="PTHR34825">
    <property type="entry name" value="CONSERVED PROTEIN, WITH A WEAK D-GALACTARATE DEHYDRATASE/ALTRONATE HYDROLASE DOMAIN"/>
    <property type="match status" value="1"/>
</dbReference>
<organism evidence="3 4">
    <name type="scientific">Rhinocladiella mackenziei CBS 650.93</name>
    <dbReference type="NCBI Taxonomy" id="1442369"/>
    <lineage>
        <taxon>Eukaryota</taxon>
        <taxon>Fungi</taxon>
        <taxon>Dikarya</taxon>
        <taxon>Ascomycota</taxon>
        <taxon>Pezizomycotina</taxon>
        <taxon>Eurotiomycetes</taxon>
        <taxon>Chaetothyriomycetidae</taxon>
        <taxon>Chaetothyriales</taxon>
        <taxon>Herpotrichiellaceae</taxon>
        <taxon>Rhinocladiella</taxon>
    </lineage>
</organism>
<dbReference type="VEuPathDB" id="FungiDB:Z518_07382"/>
<accession>A0A0D2IDC1</accession>
<evidence type="ECO:0000313" key="3">
    <source>
        <dbReference type="EMBL" id="KIX03829.1"/>
    </source>
</evidence>
<dbReference type="GeneID" id="25295453"/>
<evidence type="ECO:0000259" key="2">
    <source>
        <dbReference type="Pfam" id="PF09820"/>
    </source>
</evidence>
<dbReference type="PANTHER" id="PTHR34825:SF1">
    <property type="entry name" value="AAA-ATPASE-LIKE DOMAIN-CONTAINING PROTEIN"/>
    <property type="match status" value="1"/>
</dbReference>
<reference evidence="3 4" key="1">
    <citation type="submission" date="2015-01" db="EMBL/GenBank/DDBJ databases">
        <title>The Genome Sequence of Rhinocladiella mackenzie CBS 650.93.</title>
        <authorList>
            <consortium name="The Broad Institute Genomics Platform"/>
            <person name="Cuomo C."/>
            <person name="de Hoog S."/>
            <person name="Gorbushina A."/>
            <person name="Stielow B."/>
            <person name="Teixiera M."/>
            <person name="Abouelleil A."/>
            <person name="Chapman S.B."/>
            <person name="Priest M."/>
            <person name="Young S.K."/>
            <person name="Wortman J."/>
            <person name="Nusbaum C."/>
            <person name="Birren B."/>
        </authorList>
    </citation>
    <scope>NUCLEOTIDE SEQUENCE [LARGE SCALE GENOMIC DNA]</scope>
    <source>
        <strain evidence="3 4">CBS 650.93</strain>
    </source>
</reference>
<dbReference type="OrthoDB" id="5391320at2759"/>
<proteinExistence type="predicted"/>
<feature type="region of interest" description="Disordered" evidence="1">
    <location>
        <begin position="86"/>
        <end position="113"/>
    </location>
</feature>
<evidence type="ECO:0000256" key="1">
    <source>
        <dbReference type="SAM" id="MobiDB-lite"/>
    </source>
</evidence>
<dbReference type="Proteomes" id="UP000053617">
    <property type="component" value="Unassembled WGS sequence"/>
</dbReference>